<evidence type="ECO:0000313" key="2">
    <source>
        <dbReference type="Proteomes" id="UP000219252"/>
    </source>
</evidence>
<proteinExistence type="predicted"/>
<reference evidence="2" key="1">
    <citation type="submission" date="2017-08" db="EMBL/GenBank/DDBJ databases">
        <authorList>
            <person name="Varghese N."/>
            <person name="Submissions S."/>
        </authorList>
    </citation>
    <scope>NUCLEOTIDE SEQUENCE [LARGE SCALE GENOMIC DNA]</scope>
    <source>
        <strain evidence="2">JC23</strain>
    </source>
</reference>
<organism evidence="1 2">
    <name type="scientific">Ureibacillus acetophenoni</name>
    <dbReference type="NCBI Taxonomy" id="614649"/>
    <lineage>
        <taxon>Bacteria</taxon>
        <taxon>Bacillati</taxon>
        <taxon>Bacillota</taxon>
        <taxon>Bacilli</taxon>
        <taxon>Bacillales</taxon>
        <taxon>Caryophanaceae</taxon>
        <taxon>Ureibacillus</taxon>
    </lineage>
</organism>
<dbReference type="EMBL" id="OBQC01000013">
    <property type="protein sequence ID" value="SOC42527.1"/>
    <property type="molecule type" value="Genomic_DNA"/>
</dbReference>
<dbReference type="AlphaFoldDB" id="A0A285ULG1"/>
<gene>
    <name evidence="1" type="ORF">SAMN05877842_11322</name>
</gene>
<accession>A0A285ULG1</accession>
<dbReference type="RefSeq" id="WP_097150496.1">
    <property type="nucleotide sequence ID" value="NZ_OBQC01000013.1"/>
</dbReference>
<dbReference type="Proteomes" id="UP000219252">
    <property type="component" value="Unassembled WGS sequence"/>
</dbReference>
<keyword evidence="2" id="KW-1185">Reference proteome</keyword>
<protein>
    <submittedName>
        <fullName evidence="1">Uncharacterized protein</fullName>
    </submittedName>
</protein>
<evidence type="ECO:0000313" key="1">
    <source>
        <dbReference type="EMBL" id="SOC42527.1"/>
    </source>
</evidence>
<sequence length="124" mass="14156">MFGIVLILFLLTFLIINNSLSNVTRIQLPVNSVEDYKKEFEEIENLLYGDPGVMNKVNSELLENGYAFQATIAGVSLNDIQVKIVLYNNEATEEEQEKVKTIFYEIIKEYNLDPNAFSLVISDK</sequence>
<dbReference type="OrthoDB" id="2739977at2"/>
<name>A0A285ULG1_9BACL</name>